<organism evidence="1 2">
    <name type="scientific">Cutibacterium porci</name>
    <dbReference type="NCBI Taxonomy" id="2605781"/>
    <lineage>
        <taxon>Bacteria</taxon>
        <taxon>Bacillati</taxon>
        <taxon>Actinomycetota</taxon>
        <taxon>Actinomycetes</taxon>
        <taxon>Propionibacteriales</taxon>
        <taxon>Propionibacteriaceae</taxon>
        <taxon>Cutibacterium</taxon>
    </lineage>
</organism>
<sequence>MSESGNDAIVSGTLLTGDEAADGLAEVIATTVCHTPGVTRIVKPWWRRIGSDDRSAIRISEEDGRSDVDMEIAVDLTVPIVQLTQDLRRRVSTAITQAGRTPGKVDIVVSKVEVNNDLML</sequence>
<reference evidence="1 2" key="1">
    <citation type="submission" date="2019-08" db="EMBL/GenBank/DDBJ databases">
        <title>In-depth cultivation of the pig gut microbiome towards novel bacterial diversity and tailored functional studies.</title>
        <authorList>
            <person name="Wylensek D."/>
            <person name="Hitch T.C.A."/>
            <person name="Clavel T."/>
        </authorList>
    </citation>
    <scope>NUCLEOTIDE SEQUENCE [LARGE SCALE GENOMIC DNA]</scope>
    <source>
        <strain evidence="1 2">WCA-380-WT-3A</strain>
    </source>
</reference>
<dbReference type="RefSeq" id="WP_154561818.1">
    <property type="nucleotide sequence ID" value="NZ_VUMG01000001.1"/>
</dbReference>
<evidence type="ECO:0000313" key="1">
    <source>
        <dbReference type="EMBL" id="MSS45075.1"/>
    </source>
</evidence>
<gene>
    <name evidence="1" type="ORF">FYJ43_03200</name>
</gene>
<keyword evidence="2" id="KW-1185">Reference proteome</keyword>
<comment type="caution">
    <text evidence="1">The sequence shown here is derived from an EMBL/GenBank/DDBJ whole genome shotgun (WGS) entry which is preliminary data.</text>
</comment>
<proteinExistence type="predicted"/>
<dbReference type="Proteomes" id="UP000466104">
    <property type="component" value="Unassembled WGS sequence"/>
</dbReference>
<protein>
    <submittedName>
        <fullName evidence="1">Uncharacterized protein</fullName>
    </submittedName>
</protein>
<dbReference type="EMBL" id="VUMG01000001">
    <property type="protein sequence ID" value="MSS45075.1"/>
    <property type="molecule type" value="Genomic_DNA"/>
</dbReference>
<name>A0A7K0J563_9ACTN</name>
<evidence type="ECO:0000313" key="2">
    <source>
        <dbReference type="Proteomes" id="UP000466104"/>
    </source>
</evidence>
<dbReference type="AlphaFoldDB" id="A0A7K0J563"/>
<accession>A0A7K0J563</accession>